<evidence type="ECO:0008006" key="3">
    <source>
        <dbReference type="Google" id="ProtNLM"/>
    </source>
</evidence>
<evidence type="ECO:0000313" key="1">
    <source>
        <dbReference type="EMBL" id="OOZ36156.1"/>
    </source>
</evidence>
<reference evidence="1 2" key="1">
    <citation type="submission" date="2016-11" db="EMBL/GenBank/DDBJ databases">
        <title>Mixed transmission modes and dynamic genome evolution in an obligate animal-bacterial symbiosis.</title>
        <authorList>
            <person name="Russell S.L."/>
            <person name="Corbett-Detig R.B."/>
            <person name="Cavanaugh C.M."/>
        </authorList>
    </citation>
    <scope>NUCLEOTIDE SEQUENCE [LARGE SCALE GENOMIC DNA]</scope>
    <source>
        <strain evidence="1">Se-Cadez</strain>
    </source>
</reference>
<keyword evidence="2" id="KW-1185">Reference proteome</keyword>
<sequence length="160" mass="18552">MRAPYYPWSLRALISARPTVGWLMDLCDENYALMMELAPGLRALEGTYLSRLEGSMDLYLEVLEQTPYTSLIHLAYYFSHEAGQRPDPDATLRVYYDSNQVEVLDLRQRALPLERGIDSPSLDQKWKANLFLSKWLSFCILQGHSFGPDQEIDRKLVNYQ</sequence>
<name>A0A1T2KTV9_9GAMM</name>
<accession>A0A1T2KTV9</accession>
<comment type="caution">
    <text evidence="1">The sequence shown here is derived from an EMBL/GenBank/DDBJ whole genome shotgun (WGS) entry which is preliminary data.</text>
</comment>
<proteinExistence type="predicted"/>
<dbReference type="AlphaFoldDB" id="A0A1T2KTV9"/>
<dbReference type="InterPro" id="IPR009659">
    <property type="entry name" value="DUF1249"/>
</dbReference>
<dbReference type="PANTHER" id="PTHR38774">
    <property type="entry name" value="CYTOPLASMIC PROTEIN-RELATED"/>
    <property type="match status" value="1"/>
</dbReference>
<dbReference type="PANTHER" id="PTHR38774:SF1">
    <property type="entry name" value="CYTOPLASMIC PROTEIN"/>
    <property type="match status" value="1"/>
</dbReference>
<organism evidence="1 2">
    <name type="scientific">Solemya velesiana gill symbiont</name>
    <dbReference type="NCBI Taxonomy" id="1918948"/>
    <lineage>
        <taxon>Bacteria</taxon>
        <taxon>Pseudomonadati</taxon>
        <taxon>Pseudomonadota</taxon>
        <taxon>Gammaproteobacteria</taxon>
        <taxon>sulfur-oxidizing symbionts</taxon>
    </lineage>
</organism>
<protein>
    <recommendedName>
        <fullName evidence="3">DUF1249 domain-containing protein</fullName>
    </recommendedName>
</protein>
<dbReference type="Pfam" id="PF06853">
    <property type="entry name" value="DUF1249"/>
    <property type="match status" value="1"/>
</dbReference>
<evidence type="ECO:0000313" key="2">
    <source>
        <dbReference type="Proteomes" id="UP000190896"/>
    </source>
</evidence>
<dbReference type="EMBL" id="MPRJ01000052">
    <property type="protein sequence ID" value="OOZ36156.1"/>
    <property type="molecule type" value="Genomic_DNA"/>
</dbReference>
<gene>
    <name evidence="1" type="ORF">BOW51_08490</name>
</gene>
<dbReference type="Proteomes" id="UP000190896">
    <property type="component" value="Unassembled WGS sequence"/>
</dbReference>
<dbReference type="OrthoDB" id="9793663at2"/>